<evidence type="ECO:0000256" key="1">
    <source>
        <dbReference type="SAM" id="MobiDB-lite"/>
    </source>
</evidence>
<dbReference type="VEuPathDB" id="FungiDB:CC77DRAFT_128075"/>
<evidence type="ECO:0000313" key="3">
    <source>
        <dbReference type="Proteomes" id="UP000077248"/>
    </source>
</evidence>
<accession>A0A177DN85</accession>
<dbReference type="AlphaFoldDB" id="A0A177DN85"/>
<protein>
    <submittedName>
        <fullName evidence="2">Uncharacterized protein</fullName>
    </submittedName>
</protein>
<dbReference type="GeneID" id="29115762"/>
<gene>
    <name evidence="2" type="ORF">CC77DRAFT_128075</name>
</gene>
<dbReference type="Proteomes" id="UP000077248">
    <property type="component" value="Unassembled WGS sequence"/>
</dbReference>
<organism evidence="2 3">
    <name type="scientific">Alternaria alternata</name>
    <name type="common">Alternaria rot fungus</name>
    <name type="synonym">Torula alternata</name>
    <dbReference type="NCBI Taxonomy" id="5599"/>
    <lineage>
        <taxon>Eukaryota</taxon>
        <taxon>Fungi</taxon>
        <taxon>Dikarya</taxon>
        <taxon>Ascomycota</taxon>
        <taxon>Pezizomycotina</taxon>
        <taxon>Dothideomycetes</taxon>
        <taxon>Pleosporomycetidae</taxon>
        <taxon>Pleosporales</taxon>
        <taxon>Pleosporineae</taxon>
        <taxon>Pleosporaceae</taxon>
        <taxon>Alternaria</taxon>
        <taxon>Alternaria sect. Alternaria</taxon>
        <taxon>Alternaria alternata complex</taxon>
    </lineage>
</organism>
<keyword evidence="3" id="KW-1185">Reference proteome</keyword>
<feature type="region of interest" description="Disordered" evidence="1">
    <location>
        <begin position="197"/>
        <end position="220"/>
    </location>
</feature>
<evidence type="ECO:0000313" key="2">
    <source>
        <dbReference type="EMBL" id="OAG20472.1"/>
    </source>
</evidence>
<dbReference type="EMBL" id="KV441479">
    <property type="protein sequence ID" value="OAG20472.1"/>
    <property type="molecule type" value="Genomic_DNA"/>
</dbReference>
<proteinExistence type="predicted"/>
<name>A0A177DN85_ALTAL</name>
<dbReference type="RefSeq" id="XP_018385893.1">
    <property type="nucleotide sequence ID" value="XM_018530168.1"/>
</dbReference>
<dbReference type="OMA" id="EDIWHAR"/>
<sequence length="220" mass="25107">MFSQDCFPYEPESGLCIHQRDSTQFFLLGCKTSSSSNVYLRELLGPTINLPAMPRSCRAIGLPHWSGFSTAPERITPPGELKASDLLRDRGMTPTYNPPAGEWCYLGADQPKPIVQPVKFRVHDHRERRRGTDMSWMKVSEQDEDARPKTSTAPIQFFRQAPRRVNTSSELTASFETRSMERRLTLAEEFASEGLDCTELPSTFDSDDEEECEDIWHARR</sequence>
<reference evidence="2 3" key="1">
    <citation type="submission" date="2016-05" db="EMBL/GenBank/DDBJ databases">
        <title>Comparative analysis of secretome profiles of manganese(II)-oxidizing ascomycete fungi.</title>
        <authorList>
            <consortium name="DOE Joint Genome Institute"/>
            <person name="Zeiner C.A."/>
            <person name="Purvine S.O."/>
            <person name="Zink E.M."/>
            <person name="Wu S."/>
            <person name="Pasa-Tolic L."/>
            <person name="Chaput D.L."/>
            <person name="Haridas S."/>
            <person name="Grigoriev I.V."/>
            <person name="Santelli C.M."/>
            <person name="Hansel C.M."/>
        </authorList>
    </citation>
    <scope>NUCLEOTIDE SEQUENCE [LARGE SCALE GENOMIC DNA]</scope>
    <source>
        <strain evidence="2 3">SRC1lrK2f</strain>
    </source>
</reference>
<dbReference type="KEGG" id="aalt:CC77DRAFT_128075"/>